<evidence type="ECO:0000313" key="2">
    <source>
        <dbReference type="EMBL" id="JAS68097.1"/>
    </source>
</evidence>
<reference evidence="2" key="1">
    <citation type="submission" date="2015-11" db="EMBL/GenBank/DDBJ databases">
        <title>De novo transcriptome assembly of four potential Pierce s Disease insect vectors from Arizona vineyards.</title>
        <authorList>
            <person name="Tassone E.E."/>
        </authorList>
    </citation>
    <scope>NUCLEOTIDE SEQUENCE</scope>
</reference>
<feature type="compositionally biased region" description="Acidic residues" evidence="1">
    <location>
        <begin position="65"/>
        <end position="85"/>
    </location>
</feature>
<feature type="region of interest" description="Disordered" evidence="1">
    <location>
        <begin position="44"/>
        <end position="107"/>
    </location>
</feature>
<dbReference type="AlphaFoldDB" id="A0A1B6H0B8"/>
<name>A0A1B6H0B8_9HEMI</name>
<dbReference type="EMBL" id="GECZ01001672">
    <property type="protein sequence ID" value="JAS68097.1"/>
    <property type="molecule type" value="Transcribed_RNA"/>
</dbReference>
<accession>A0A1B6H0B8</accession>
<organism evidence="2">
    <name type="scientific">Cuerna arida</name>
    <dbReference type="NCBI Taxonomy" id="1464854"/>
    <lineage>
        <taxon>Eukaryota</taxon>
        <taxon>Metazoa</taxon>
        <taxon>Ecdysozoa</taxon>
        <taxon>Arthropoda</taxon>
        <taxon>Hexapoda</taxon>
        <taxon>Insecta</taxon>
        <taxon>Pterygota</taxon>
        <taxon>Neoptera</taxon>
        <taxon>Paraneoptera</taxon>
        <taxon>Hemiptera</taxon>
        <taxon>Auchenorrhyncha</taxon>
        <taxon>Membracoidea</taxon>
        <taxon>Cicadellidae</taxon>
        <taxon>Cicadellinae</taxon>
        <taxon>Proconiini</taxon>
        <taxon>Cuerna</taxon>
    </lineage>
</organism>
<gene>
    <name evidence="2" type="ORF">g.49288</name>
</gene>
<evidence type="ECO:0000256" key="1">
    <source>
        <dbReference type="SAM" id="MobiDB-lite"/>
    </source>
</evidence>
<sequence>MALTLQTAMMSSLQQAALLPPNSPAAAALNLQAFESYLTLHRLSTSVSTPQRPTSPAPSVPDDLAAAEELEDDPALLEDDLEDDIPPPSSSPSRLNTQFPAFPGNAG</sequence>
<feature type="non-terminal residue" evidence="2">
    <location>
        <position position="107"/>
    </location>
</feature>
<protein>
    <submittedName>
        <fullName evidence="2">Uncharacterized protein</fullName>
    </submittedName>
</protein>
<proteinExistence type="predicted"/>